<reference evidence="2" key="1">
    <citation type="submission" date="2019-08" db="EMBL/GenBank/DDBJ databases">
        <authorList>
            <person name="Kucharzyk K."/>
            <person name="Murdoch R.W."/>
            <person name="Higgins S."/>
            <person name="Loffler F."/>
        </authorList>
    </citation>
    <scope>NUCLEOTIDE SEQUENCE</scope>
</reference>
<proteinExistence type="predicted"/>
<dbReference type="EMBL" id="VSSQ01029046">
    <property type="protein sequence ID" value="MPM79009.1"/>
    <property type="molecule type" value="Genomic_DNA"/>
</dbReference>
<name>A0A645CQ26_9ZZZZ</name>
<protein>
    <submittedName>
        <fullName evidence="2">Uncharacterized protein</fullName>
    </submittedName>
</protein>
<comment type="caution">
    <text evidence="2">The sequence shown here is derived from an EMBL/GenBank/DDBJ whole genome shotgun (WGS) entry which is preliminary data.</text>
</comment>
<accession>A0A645CQ26</accession>
<evidence type="ECO:0000256" key="1">
    <source>
        <dbReference type="SAM" id="MobiDB-lite"/>
    </source>
</evidence>
<gene>
    <name evidence="2" type="ORF">SDC9_126025</name>
</gene>
<dbReference type="AlphaFoldDB" id="A0A645CQ26"/>
<feature type="region of interest" description="Disordered" evidence="1">
    <location>
        <begin position="199"/>
        <end position="225"/>
    </location>
</feature>
<evidence type="ECO:0000313" key="2">
    <source>
        <dbReference type="EMBL" id="MPM79009.1"/>
    </source>
</evidence>
<sequence>MLYLAGDKRLIRLHPIAGSSNADRRPDMAGHVENRRADADQSRLDLAVVHGIAVQTGLDQLVPHLLRIGESSVCHRLLIQHPLAVLIHIFLRLKGQHGLAATGGVSRSAAPHSGIAHHGTMGLHLIQVENVMLQQCAEIDGLLHHVAQPLHLRSGQTSNIGAAQDRAGEQIQPRPDPIALSNGILLQILPLYQGGNLPEHRGRGKIQPLHQSLERPLSSGIHKAL</sequence>
<organism evidence="2">
    <name type="scientific">bioreactor metagenome</name>
    <dbReference type="NCBI Taxonomy" id="1076179"/>
    <lineage>
        <taxon>unclassified sequences</taxon>
        <taxon>metagenomes</taxon>
        <taxon>ecological metagenomes</taxon>
    </lineage>
</organism>